<dbReference type="CDD" id="cd06561">
    <property type="entry name" value="AlkD_like"/>
    <property type="match status" value="1"/>
</dbReference>
<organism evidence="1 2">
    <name type="scientific">Dyadobacter chenwenxiniae</name>
    <dbReference type="NCBI Taxonomy" id="2906456"/>
    <lineage>
        <taxon>Bacteria</taxon>
        <taxon>Pseudomonadati</taxon>
        <taxon>Bacteroidota</taxon>
        <taxon>Cytophagia</taxon>
        <taxon>Cytophagales</taxon>
        <taxon>Spirosomataceae</taxon>
        <taxon>Dyadobacter</taxon>
    </lineage>
</organism>
<dbReference type="Gene3D" id="1.25.10.90">
    <property type="match status" value="1"/>
</dbReference>
<dbReference type="EMBL" id="JAJTTC010000010">
    <property type="protein sequence ID" value="MCF0065158.1"/>
    <property type="molecule type" value="Genomic_DNA"/>
</dbReference>
<comment type="caution">
    <text evidence="1">The sequence shown here is derived from an EMBL/GenBank/DDBJ whole genome shotgun (WGS) entry which is preliminary data.</text>
</comment>
<dbReference type="InterPro" id="IPR016024">
    <property type="entry name" value="ARM-type_fold"/>
</dbReference>
<dbReference type="PANTHER" id="PTHR41291">
    <property type="entry name" value="DNA ALKYLATION REPAIR PROTEIN"/>
    <property type="match status" value="1"/>
</dbReference>
<protein>
    <submittedName>
        <fullName evidence="1">DNA alkylation repair protein</fullName>
    </submittedName>
</protein>
<dbReference type="AlphaFoldDB" id="A0A9X1TP35"/>
<gene>
    <name evidence="1" type="ORF">LXM26_26830</name>
</gene>
<dbReference type="SUPFAM" id="SSF48371">
    <property type="entry name" value="ARM repeat"/>
    <property type="match status" value="1"/>
</dbReference>
<dbReference type="Proteomes" id="UP001139000">
    <property type="component" value="Unassembled WGS sequence"/>
</dbReference>
<dbReference type="Pfam" id="PF08713">
    <property type="entry name" value="DNA_alkylation"/>
    <property type="match status" value="1"/>
</dbReference>
<evidence type="ECO:0000313" key="1">
    <source>
        <dbReference type="EMBL" id="MCF0065158.1"/>
    </source>
</evidence>
<reference evidence="1" key="1">
    <citation type="submission" date="2021-12" db="EMBL/GenBank/DDBJ databases">
        <title>Novel species in genus Dyadobacter.</title>
        <authorList>
            <person name="Ma C."/>
        </authorList>
    </citation>
    <scope>NUCLEOTIDE SEQUENCE</scope>
    <source>
        <strain evidence="1">LJ419</strain>
    </source>
</reference>
<dbReference type="PANTHER" id="PTHR41291:SF1">
    <property type="entry name" value="DNA ALKYLATION REPAIR PROTEIN"/>
    <property type="match status" value="1"/>
</dbReference>
<dbReference type="InterPro" id="IPR014825">
    <property type="entry name" value="DNA_alkylation"/>
</dbReference>
<dbReference type="RefSeq" id="WP_234658144.1">
    <property type="nucleotide sequence ID" value="NZ_CP094997.1"/>
</dbReference>
<accession>A0A9X1TP35</accession>
<name>A0A9X1TP35_9BACT</name>
<evidence type="ECO:0000313" key="2">
    <source>
        <dbReference type="Proteomes" id="UP001139000"/>
    </source>
</evidence>
<sequence>MMTLKETLDQLESLGTEKMREFNTKRGAGEHQFGIKLGDIRTVANKIKADHELALALWDTGNIEARLLATLIINSKKLSAEELDKMVRSERYTQVADWLYSNVIKDHPLAESLRTGWVNSDDTMAARAGWSLTSGCVARNPDALDLPATLDRIEAEMPGAAPEVQWTMNSTLANIGIKFPEHRERAIAIGERLGVFKDYPVSKGCTSPFAPIWIREIVRRQG</sequence>
<proteinExistence type="predicted"/>
<keyword evidence="2" id="KW-1185">Reference proteome</keyword>